<protein>
    <recommendedName>
        <fullName evidence="2">Xylose isomerase-like TIM barrel domain-containing protein</fullName>
    </recommendedName>
</protein>
<feature type="domain" description="Xylose isomerase-like TIM barrel" evidence="2">
    <location>
        <begin position="42"/>
        <end position="239"/>
    </location>
</feature>
<sequence length="254" mass="27786">MKFSATDWSFLARVNDPAAYYGSLGEAGYQGVELVDAARYSLVRSAGLSIVNIAAPGREIGMNRLEHQLELLPRIREVIDSAAANKIEQVVVFSGSRAGLSDAMGVENCARGFEELIPHAAKNRVTLCLEMMNSIDHKDYQADGGEFGFALAKKINSPWFKVLYDLYHMHRMNEPLLDDLTANMALVGHLHIAGLPDRSQPTVEGEIPYGCLVPGIVAAGYSGYWGMEFVPRGDSIAELVQARETIEQCAKHTA</sequence>
<dbReference type="EMBL" id="MFYX01000006">
    <property type="protein sequence ID" value="OGK07479.1"/>
    <property type="molecule type" value="Genomic_DNA"/>
</dbReference>
<evidence type="ECO:0000256" key="1">
    <source>
        <dbReference type="ARBA" id="ARBA00023235"/>
    </source>
</evidence>
<dbReference type="GO" id="GO:0016853">
    <property type="term" value="F:isomerase activity"/>
    <property type="evidence" value="ECO:0007669"/>
    <property type="project" value="UniProtKB-KW"/>
</dbReference>
<dbReference type="Gene3D" id="3.20.20.150">
    <property type="entry name" value="Divalent-metal-dependent TIM barrel enzymes"/>
    <property type="match status" value="1"/>
</dbReference>
<gene>
    <name evidence="3" type="ORF">A2519_20180</name>
</gene>
<accession>A0A1F7FL84</accession>
<dbReference type="AlphaFoldDB" id="A0A1F7FL84"/>
<evidence type="ECO:0000313" key="4">
    <source>
        <dbReference type="Proteomes" id="UP000179243"/>
    </source>
</evidence>
<evidence type="ECO:0000313" key="3">
    <source>
        <dbReference type="EMBL" id="OGK07479.1"/>
    </source>
</evidence>
<dbReference type="InterPro" id="IPR013022">
    <property type="entry name" value="Xyl_isomerase-like_TIM-brl"/>
</dbReference>
<dbReference type="PANTHER" id="PTHR43489">
    <property type="entry name" value="ISOMERASE"/>
    <property type="match status" value="1"/>
</dbReference>
<evidence type="ECO:0000259" key="2">
    <source>
        <dbReference type="Pfam" id="PF01261"/>
    </source>
</evidence>
<dbReference type="SUPFAM" id="SSF51658">
    <property type="entry name" value="Xylose isomerase-like"/>
    <property type="match status" value="1"/>
</dbReference>
<proteinExistence type="predicted"/>
<name>A0A1F7FL84_UNCRA</name>
<reference evidence="3 4" key="1">
    <citation type="journal article" date="2016" name="Nat. Commun.">
        <title>Thousands of microbial genomes shed light on interconnected biogeochemical processes in an aquifer system.</title>
        <authorList>
            <person name="Anantharaman K."/>
            <person name="Brown C.T."/>
            <person name="Hug L.A."/>
            <person name="Sharon I."/>
            <person name="Castelle C.J."/>
            <person name="Probst A.J."/>
            <person name="Thomas B.C."/>
            <person name="Singh A."/>
            <person name="Wilkins M.J."/>
            <person name="Karaoz U."/>
            <person name="Brodie E.L."/>
            <person name="Williams K.H."/>
            <person name="Hubbard S.S."/>
            <person name="Banfield J.F."/>
        </authorList>
    </citation>
    <scope>NUCLEOTIDE SEQUENCE [LARGE SCALE GENOMIC DNA]</scope>
</reference>
<dbReference type="InterPro" id="IPR050417">
    <property type="entry name" value="Sugar_Epim/Isomerase"/>
</dbReference>
<dbReference type="InterPro" id="IPR036237">
    <property type="entry name" value="Xyl_isomerase-like_sf"/>
</dbReference>
<dbReference type="Proteomes" id="UP000179243">
    <property type="component" value="Unassembled WGS sequence"/>
</dbReference>
<comment type="caution">
    <text evidence="3">The sequence shown here is derived from an EMBL/GenBank/DDBJ whole genome shotgun (WGS) entry which is preliminary data.</text>
</comment>
<organism evidence="3 4">
    <name type="scientific">Candidatus Raymondbacteria bacterium RIFOXYD12_FULL_49_13</name>
    <dbReference type="NCBI Taxonomy" id="1817890"/>
    <lineage>
        <taxon>Bacteria</taxon>
        <taxon>Raymondiibacteriota</taxon>
    </lineage>
</organism>
<keyword evidence="1" id="KW-0413">Isomerase</keyword>
<dbReference type="Pfam" id="PF01261">
    <property type="entry name" value="AP_endonuc_2"/>
    <property type="match status" value="1"/>
</dbReference>
<dbReference type="PANTHER" id="PTHR43489:SF3">
    <property type="entry name" value="XYLOSE ISOMERASE DOMAIN PROTEIN TIM BARREL"/>
    <property type="match status" value="1"/>
</dbReference>